<keyword evidence="6" id="KW-1185">Reference proteome</keyword>
<dbReference type="Pfam" id="PF01266">
    <property type="entry name" value="DAO"/>
    <property type="match status" value="1"/>
</dbReference>
<dbReference type="EMBL" id="JACHLP010000001">
    <property type="protein sequence ID" value="MBB4842098.1"/>
    <property type="molecule type" value="Genomic_DNA"/>
</dbReference>
<keyword evidence="2 5" id="KW-0560">Oxidoreductase</keyword>
<dbReference type="PANTHER" id="PTHR13847">
    <property type="entry name" value="SARCOSINE DEHYDROGENASE-RELATED"/>
    <property type="match status" value="1"/>
</dbReference>
<dbReference type="GO" id="GO:0005737">
    <property type="term" value="C:cytoplasm"/>
    <property type="evidence" value="ECO:0007669"/>
    <property type="project" value="TreeGrafter"/>
</dbReference>
<dbReference type="InterPro" id="IPR006076">
    <property type="entry name" value="FAD-dep_OxRdtase"/>
</dbReference>
<proteinExistence type="inferred from homology"/>
<dbReference type="Proteomes" id="UP000562027">
    <property type="component" value="Unassembled WGS sequence"/>
</dbReference>
<dbReference type="GO" id="GO:0055130">
    <property type="term" value="P:D-alanine catabolic process"/>
    <property type="evidence" value="ECO:0007669"/>
    <property type="project" value="TreeGrafter"/>
</dbReference>
<accession>A0A840L7A1</accession>
<dbReference type="GO" id="GO:0008718">
    <property type="term" value="F:D-amino-acid dehydrogenase activity"/>
    <property type="evidence" value="ECO:0007669"/>
    <property type="project" value="TreeGrafter"/>
</dbReference>
<feature type="compositionally biased region" description="Basic and acidic residues" evidence="3">
    <location>
        <begin position="235"/>
        <end position="249"/>
    </location>
</feature>
<feature type="domain" description="FAD dependent oxidoreductase" evidence="4">
    <location>
        <begin position="3"/>
        <end position="417"/>
    </location>
</feature>
<organism evidence="5 6">
    <name type="scientific">Roseateles oligotrophus</name>
    <dbReference type="NCBI Taxonomy" id="1769250"/>
    <lineage>
        <taxon>Bacteria</taxon>
        <taxon>Pseudomonadati</taxon>
        <taxon>Pseudomonadota</taxon>
        <taxon>Betaproteobacteria</taxon>
        <taxon>Burkholderiales</taxon>
        <taxon>Sphaerotilaceae</taxon>
        <taxon>Roseateles</taxon>
    </lineage>
</organism>
<gene>
    <name evidence="5" type="ORF">HNP55_000593</name>
</gene>
<comment type="caution">
    <text evidence="5">The sequence shown here is derived from an EMBL/GenBank/DDBJ whole genome shotgun (WGS) entry which is preliminary data.</text>
</comment>
<comment type="similarity">
    <text evidence="1">Belongs to the DadA oxidoreductase family.</text>
</comment>
<dbReference type="RefSeq" id="WP_184296016.1">
    <property type="nucleotide sequence ID" value="NZ_JACHLP010000001.1"/>
</dbReference>
<evidence type="ECO:0000256" key="3">
    <source>
        <dbReference type="SAM" id="MobiDB-lite"/>
    </source>
</evidence>
<feature type="region of interest" description="Disordered" evidence="3">
    <location>
        <begin position="218"/>
        <end position="255"/>
    </location>
</feature>
<dbReference type="EC" id="1.4.99.-" evidence="5"/>
<dbReference type="GO" id="GO:0005886">
    <property type="term" value="C:plasma membrane"/>
    <property type="evidence" value="ECO:0007669"/>
    <property type="project" value="TreeGrafter"/>
</dbReference>
<dbReference type="PANTHER" id="PTHR13847:SF280">
    <property type="entry name" value="D-AMINO ACID DEHYDROGENASE"/>
    <property type="match status" value="1"/>
</dbReference>
<dbReference type="Gene3D" id="3.50.50.60">
    <property type="entry name" value="FAD/NAD(P)-binding domain"/>
    <property type="match status" value="3"/>
</dbReference>
<evidence type="ECO:0000313" key="5">
    <source>
        <dbReference type="EMBL" id="MBB4842098.1"/>
    </source>
</evidence>
<dbReference type="SUPFAM" id="SSF51905">
    <property type="entry name" value="FAD/NAD(P)-binding domain"/>
    <property type="match status" value="1"/>
</dbReference>
<dbReference type="AlphaFoldDB" id="A0A840L7A1"/>
<reference evidence="5 6" key="1">
    <citation type="submission" date="2020-08" db="EMBL/GenBank/DDBJ databases">
        <title>Functional genomics of gut bacteria from endangered species of beetles.</title>
        <authorList>
            <person name="Carlos-Shanley C."/>
        </authorList>
    </citation>
    <scope>NUCLEOTIDE SEQUENCE [LARGE SCALE GENOMIC DNA]</scope>
    <source>
        <strain evidence="5 6">S00239</strain>
    </source>
</reference>
<evidence type="ECO:0000313" key="6">
    <source>
        <dbReference type="Proteomes" id="UP000562027"/>
    </source>
</evidence>
<protein>
    <submittedName>
        <fullName evidence="5">D-amino-acid dehydrogenase</fullName>
        <ecNumber evidence="5">1.4.99.-</ecNumber>
    </submittedName>
</protein>
<dbReference type="Gene3D" id="3.30.9.10">
    <property type="entry name" value="D-Amino Acid Oxidase, subunit A, domain 2"/>
    <property type="match status" value="2"/>
</dbReference>
<evidence type="ECO:0000259" key="4">
    <source>
        <dbReference type="Pfam" id="PF01266"/>
    </source>
</evidence>
<name>A0A840L7A1_9BURK</name>
<evidence type="ECO:0000256" key="1">
    <source>
        <dbReference type="ARBA" id="ARBA00009410"/>
    </source>
</evidence>
<dbReference type="InterPro" id="IPR036188">
    <property type="entry name" value="FAD/NAD-bd_sf"/>
</dbReference>
<evidence type="ECO:0000256" key="2">
    <source>
        <dbReference type="ARBA" id="ARBA00023002"/>
    </source>
</evidence>
<sequence>MHIAIIGAGIAGVTTAFELAADGHQVTVFDRCGSVAAEGSFANTGIVAPALRLPWVAPGWPSLSAGRDIGWQLKRRRAAKDKTAAAAQQNLLKLAQFSLERLQTLRRTLQLDYERSQGQLVLLRTARELKQIQPGLDLLEQFGARPQVLDAQQCAALEPGLNREQALQAGIHLPQAEVGNCRQFAHLLRLEAQRLGAQFRFHTTVRNITPGKQVGLVHEYTPPAEPPGPISRSGESLDRREAGDTHPARPDPQQDNFDAVVVCAGTGAAELLAPLGLKLATTRLHACSITAALRQLEAHPHLGPQAALLDQQSGVSISRLGQRVRLSLSGKFSGEIEDGRGQLKPATTALLHKVLNDWFPGSMQSGQALQWSGSQAHLADELPVLGDSGRSGIWLNLTQESSALAGWTLACGAAAVLRSQIGGQQAGGDIPDISGLEISRLG</sequence>